<proteinExistence type="predicted"/>
<dbReference type="GeneID" id="19190784"/>
<evidence type="ECO:0000313" key="2">
    <source>
        <dbReference type="EMBL" id="EXJ71078.1"/>
    </source>
</evidence>
<protein>
    <recommendedName>
        <fullName evidence="1">Heterokaryon incompatibility domain-containing protein</fullName>
    </recommendedName>
</protein>
<dbReference type="eggNOG" id="ENOG502QWMA">
    <property type="taxonomic scope" value="Eukaryota"/>
</dbReference>
<organism evidence="2 3">
    <name type="scientific">Cladophialophora psammophila CBS 110553</name>
    <dbReference type="NCBI Taxonomy" id="1182543"/>
    <lineage>
        <taxon>Eukaryota</taxon>
        <taxon>Fungi</taxon>
        <taxon>Dikarya</taxon>
        <taxon>Ascomycota</taxon>
        <taxon>Pezizomycotina</taxon>
        <taxon>Eurotiomycetes</taxon>
        <taxon>Chaetothyriomycetidae</taxon>
        <taxon>Chaetothyriales</taxon>
        <taxon>Herpotrichiellaceae</taxon>
        <taxon>Cladophialophora</taxon>
    </lineage>
</organism>
<keyword evidence="3" id="KW-1185">Reference proteome</keyword>
<dbReference type="InterPro" id="IPR010730">
    <property type="entry name" value="HET"/>
</dbReference>
<comment type="caution">
    <text evidence="2">The sequence shown here is derived from an EMBL/GenBank/DDBJ whole genome shotgun (WGS) entry which is preliminary data.</text>
</comment>
<dbReference type="Proteomes" id="UP000019471">
    <property type="component" value="Unassembled WGS sequence"/>
</dbReference>
<dbReference type="PANTHER" id="PTHR33112">
    <property type="entry name" value="DOMAIN PROTEIN, PUTATIVE-RELATED"/>
    <property type="match status" value="1"/>
</dbReference>
<gene>
    <name evidence="2" type="ORF">A1O5_06071</name>
</gene>
<reference evidence="2 3" key="1">
    <citation type="submission" date="2013-03" db="EMBL/GenBank/DDBJ databases">
        <title>The Genome Sequence of Cladophialophora psammophila CBS 110553.</title>
        <authorList>
            <consortium name="The Broad Institute Genomics Platform"/>
            <person name="Cuomo C."/>
            <person name="de Hoog S."/>
            <person name="Gorbushina A."/>
            <person name="Walker B."/>
            <person name="Young S.K."/>
            <person name="Zeng Q."/>
            <person name="Gargeya S."/>
            <person name="Fitzgerald M."/>
            <person name="Haas B."/>
            <person name="Abouelleil A."/>
            <person name="Allen A.W."/>
            <person name="Alvarado L."/>
            <person name="Arachchi H.M."/>
            <person name="Berlin A.M."/>
            <person name="Chapman S.B."/>
            <person name="Gainer-Dewar J."/>
            <person name="Goldberg J."/>
            <person name="Griggs A."/>
            <person name="Gujja S."/>
            <person name="Hansen M."/>
            <person name="Howarth C."/>
            <person name="Imamovic A."/>
            <person name="Ireland A."/>
            <person name="Larimer J."/>
            <person name="McCowan C."/>
            <person name="Murphy C."/>
            <person name="Pearson M."/>
            <person name="Poon T.W."/>
            <person name="Priest M."/>
            <person name="Roberts A."/>
            <person name="Saif S."/>
            <person name="Shea T."/>
            <person name="Sisk P."/>
            <person name="Sykes S."/>
            <person name="Wortman J."/>
            <person name="Nusbaum C."/>
            <person name="Birren B."/>
        </authorList>
    </citation>
    <scope>NUCLEOTIDE SEQUENCE [LARGE SCALE GENOMIC DNA]</scope>
    <source>
        <strain evidence="2 3">CBS 110553</strain>
    </source>
</reference>
<dbReference type="OrthoDB" id="5125733at2759"/>
<dbReference type="RefSeq" id="XP_007744857.1">
    <property type="nucleotide sequence ID" value="XM_007746667.1"/>
</dbReference>
<sequence length="566" mass="63792">MLIWSRWSSFAKPGYLNITTEPDDPLALAGDVVGRQIPESCEPVGCAHRIKKWLSDCETGHQNCRNPLVISEKTPFQPRESHVLEDPLHHLSLPPRLIDVGGISSATLRLKETDGLYGRYCALSYSWGRSKSFRTHRATYQDRIRGFRLEDLPTTIRDAAYLTYNLGFQYLWVDALHIIQDDRDDWAKNSAIMDEIYGFATLTIAASVCEDKWQPLFRKRTQAESIQISSPCSNDSSRYGTMTLSHSDGLFDDIVKASPLACRAWTLQESALSLRVVYFTKQRVFWECQQSVLAEDGSIFDKSLRSRIFLPPLDRKPTLQLKLVRWQSVVDDYAPRRLFAASDKLPALAGLARQFQQITGATYVAGLWREGLPLDLLWTVNANLITQTGHRVKSWRAPSWSWASIDGAVRSDGYQNLVLTSSSGPPVEQLEILDIDISPREGANPFGEITRATLHVRGKVQRLSRALKRQRPYSKRGRLTKVSRSYPTEPPSGEITFDDEVLDGAVVPVDFLCLLVDRRKFDSGHYGSAFIAVEEVENGHFKRLGAGYIDGDSFFASECLQALTLI</sequence>
<evidence type="ECO:0000313" key="3">
    <source>
        <dbReference type="Proteomes" id="UP000019471"/>
    </source>
</evidence>
<accession>W9WT12</accession>
<dbReference type="Pfam" id="PF06985">
    <property type="entry name" value="HET"/>
    <property type="match status" value="1"/>
</dbReference>
<evidence type="ECO:0000259" key="1">
    <source>
        <dbReference type="Pfam" id="PF06985"/>
    </source>
</evidence>
<dbReference type="PANTHER" id="PTHR33112:SF16">
    <property type="entry name" value="HETEROKARYON INCOMPATIBILITY DOMAIN-CONTAINING PROTEIN"/>
    <property type="match status" value="1"/>
</dbReference>
<dbReference type="STRING" id="1182543.W9WT12"/>
<dbReference type="EMBL" id="AMGX01000008">
    <property type="protein sequence ID" value="EXJ71078.1"/>
    <property type="molecule type" value="Genomic_DNA"/>
</dbReference>
<feature type="domain" description="Heterokaryon incompatibility" evidence="1">
    <location>
        <begin position="120"/>
        <end position="269"/>
    </location>
</feature>
<name>W9WT12_9EURO</name>
<dbReference type="HOGENOM" id="CLU_002639_5_5_1"/>
<dbReference type="AlphaFoldDB" id="W9WT12"/>